<evidence type="ECO:0000256" key="2">
    <source>
        <dbReference type="ARBA" id="ARBA00022519"/>
    </source>
</evidence>
<dbReference type="EMBL" id="JXBL01000001">
    <property type="protein sequence ID" value="KIE42066.1"/>
    <property type="molecule type" value="Genomic_DNA"/>
</dbReference>
<dbReference type="RefSeq" id="WP_039644290.1">
    <property type="nucleotide sequence ID" value="NZ_JXBL01000001.1"/>
</dbReference>
<keyword evidence="4" id="KW-1133">Transmembrane helix</keyword>
<accession>A0A0C1QV67</accession>
<dbReference type="Pfam" id="PF06835">
    <property type="entry name" value="LptC"/>
    <property type="match status" value="1"/>
</dbReference>
<protein>
    <submittedName>
        <fullName evidence="6">Sugar ABC transporter substrate-binding protein</fullName>
    </submittedName>
</protein>
<dbReference type="GO" id="GO:0030288">
    <property type="term" value="C:outer membrane-bounded periplasmic space"/>
    <property type="evidence" value="ECO:0007669"/>
    <property type="project" value="TreeGrafter"/>
</dbReference>
<organism evidence="6 7">
    <name type="scientific">Geobacter soli</name>
    <dbReference type="NCBI Taxonomy" id="1510391"/>
    <lineage>
        <taxon>Bacteria</taxon>
        <taxon>Pseudomonadati</taxon>
        <taxon>Thermodesulfobacteriota</taxon>
        <taxon>Desulfuromonadia</taxon>
        <taxon>Geobacterales</taxon>
        <taxon>Geobacteraceae</taxon>
        <taxon>Geobacter</taxon>
    </lineage>
</organism>
<dbReference type="NCBIfam" id="TIGR04409">
    <property type="entry name" value="LptC_YrbK"/>
    <property type="match status" value="1"/>
</dbReference>
<evidence type="ECO:0000256" key="5">
    <source>
        <dbReference type="ARBA" id="ARBA00023136"/>
    </source>
</evidence>
<dbReference type="GO" id="GO:0017089">
    <property type="term" value="F:glycolipid transfer activity"/>
    <property type="evidence" value="ECO:0007669"/>
    <property type="project" value="TreeGrafter"/>
</dbReference>
<evidence type="ECO:0000256" key="3">
    <source>
        <dbReference type="ARBA" id="ARBA00022692"/>
    </source>
</evidence>
<keyword evidence="7" id="KW-1185">Reference proteome</keyword>
<dbReference type="Gene3D" id="2.60.450.10">
    <property type="entry name" value="Lipopolysaccharide (LPS) transport protein A like domain"/>
    <property type="match status" value="1"/>
</dbReference>
<sequence length="191" mass="21413">MVKTNKIRHILAVVIVLTTLYLAAALAIRLVGGNEKEAGLPKLPRNIDLSLKTLHYAETREGVKKWDLYADRGEYDRQRDVTLLTGVRIVFPGTDKTGEITLRSDKAEYFNATKDVTLTGNINARSTSGMEFTTGKAFYRASRQLVVTDDRVRFRDARFIVEGVGMEFLVPTRTLRILNDVRATIAPAPKD</sequence>
<dbReference type="GO" id="GO:0005886">
    <property type="term" value="C:plasma membrane"/>
    <property type="evidence" value="ECO:0007669"/>
    <property type="project" value="InterPro"/>
</dbReference>
<dbReference type="InterPro" id="IPR010664">
    <property type="entry name" value="LipoPS_assembly_LptC-rel"/>
</dbReference>
<dbReference type="GO" id="GO:0015221">
    <property type="term" value="F:lipopolysaccharide transmembrane transporter activity"/>
    <property type="evidence" value="ECO:0007669"/>
    <property type="project" value="InterPro"/>
</dbReference>
<keyword evidence="5" id="KW-0472">Membrane</keyword>
<reference evidence="6 7" key="1">
    <citation type="submission" date="2015-01" db="EMBL/GenBank/DDBJ databases">
        <title>Genome sequence of the anaerobic bacterium Geobacter soli GSS01, a dissimilatory Fe(III) reducer from soil.</title>
        <authorList>
            <person name="Yang G."/>
            <person name="Zhou S."/>
        </authorList>
    </citation>
    <scope>NUCLEOTIDE SEQUENCE [LARGE SCALE GENOMIC DNA]</scope>
    <source>
        <strain evidence="6 7">GSS01</strain>
    </source>
</reference>
<evidence type="ECO:0000313" key="7">
    <source>
        <dbReference type="Proteomes" id="UP000031433"/>
    </source>
</evidence>
<keyword evidence="1" id="KW-1003">Cell membrane</keyword>
<proteinExistence type="predicted"/>
<gene>
    <name evidence="6" type="ORF">SE37_05175</name>
</gene>
<dbReference type="PANTHER" id="PTHR37481">
    <property type="entry name" value="LIPOPOLYSACCHARIDE EXPORT SYSTEM PROTEIN LPTC"/>
    <property type="match status" value="1"/>
</dbReference>
<evidence type="ECO:0000256" key="4">
    <source>
        <dbReference type="ARBA" id="ARBA00022989"/>
    </source>
</evidence>
<dbReference type="AlphaFoldDB" id="A0A0C1QV67"/>
<evidence type="ECO:0000256" key="1">
    <source>
        <dbReference type="ARBA" id="ARBA00022475"/>
    </source>
</evidence>
<dbReference type="PANTHER" id="PTHR37481:SF1">
    <property type="entry name" value="LIPOPOLYSACCHARIDE EXPORT SYSTEM PROTEIN LPTC"/>
    <property type="match status" value="1"/>
</dbReference>
<evidence type="ECO:0000313" key="6">
    <source>
        <dbReference type="EMBL" id="KIE42066.1"/>
    </source>
</evidence>
<keyword evidence="2" id="KW-0997">Cell inner membrane</keyword>
<comment type="caution">
    <text evidence="6">The sequence shown here is derived from an EMBL/GenBank/DDBJ whole genome shotgun (WGS) entry which is preliminary data.</text>
</comment>
<dbReference type="InterPro" id="IPR052363">
    <property type="entry name" value="LPS_export_LptC"/>
</dbReference>
<dbReference type="Proteomes" id="UP000031433">
    <property type="component" value="Unassembled WGS sequence"/>
</dbReference>
<keyword evidence="3" id="KW-0812">Transmembrane</keyword>
<name>A0A0C1QV67_9BACT</name>
<dbReference type="InterPro" id="IPR026265">
    <property type="entry name" value="LptC"/>
</dbReference>